<accession>A0ABT7E3P8</accession>
<dbReference type="Proteomes" id="UP001172778">
    <property type="component" value="Unassembled WGS sequence"/>
</dbReference>
<reference evidence="1" key="1">
    <citation type="submission" date="2023-03" db="EMBL/GenBank/DDBJ databases">
        <title>Chitinimonas shenzhenensis gen. nov., sp. nov., a novel member of family Burkholderiaceae isolated from activated sludge collected in Shen Zhen, China.</title>
        <authorList>
            <person name="Wang X."/>
        </authorList>
    </citation>
    <scope>NUCLEOTIDE SEQUENCE</scope>
    <source>
        <strain evidence="1">DQS-5</strain>
    </source>
</reference>
<evidence type="ECO:0000313" key="1">
    <source>
        <dbReference type="EMBL" id="MDK2126947.1"/>
    </source>
</evidence>
<protein>
    <submittedName>
        <fullName evidence="1">Uncharacterized protein</fullName>
    </submittedName>
</protein>
<gene>
    <name evidence="1" type="ORF">PZA18_23155</name>
</gene>
<keyword evidence="2" id="KW-1185">Reference proteome</keyword>
<proteinExistence type="predicted"/>
<dbReference type="RefSeq" id="WP_284103270.1">
    <property type="nucleotide sequence ID" value="NZ_JARRAF010000071.1"/>
</dbReference>
<sequence length="74" mass="8249">MIEPVWHRDATETFVSIKAWVSEWPDSEYPAMQPVPAEAKGAGRAGWVRLRPGPSYGLVDQALLECNVALEIVR</sequence>
<dbReference type="EMBL" id="JARRAF010000071">
    <property type="protein sequence ID" value="MDK2126947.1"/>
    <property type="molecule type" value="Genomic_DNA"/>
</dbReference>
<name>A0ABT7E3P8_9NEIS</name>
<evidence type="ECO:0000313" key="2">
    <source>
        <dbReference type="Proteomes" id="UP001172778"/>
    </source>
</evidence>
<organism evidence="1 2">
    <name type="scientific">Parachitinimonas caeni</name>
    <dbReference type="NCBI Taxonomy" id="3031301"/>
    <lineage>
        <taxon>Bacteria</taxon>
        <taxon>Pseudomonadati</taxon>
        <taxon>Pseudomonadota</taxon>
        <taxon>Betaproteobacteria</taxon>
        <taxon>Neisseriales</taxon>
        <taxon>Chitinibacteraceae</taxon>
        <taxon>Parachitinimonas</taxon>
    </lineage>
</organism>
<comment type="caution">
    <text evidence="1">The sequence shown here is derived from an EMBL/GenBank/DDBJ whole genome shotgun (WGS) entry which is preliminary data.</text>
</comment>